<dbReference type="InterPro" id="IPR013785">
    <property type="entry name" value="Aldolase_TIM"/>
</dbReference>
<dbReference type="PANTHER" id="PTHR11452:SF83">
    <property type="entry name" value="ALPHA-GALACTOSIDASE"/>
    <property type="match status" value="1"/>
</dbReference>
<accession>A0A0N4XTD3</accession>
<dbReference type="GO" id="GO:0009311">
    <property type="term" value="P:oligosaccharide metabolic process"/>
    <property type="evidence" value="ECO:0007669"/>
    <property type="project" value="TreeGrafter"/>
</dbReference>
<sequence length="396" mass="44849">MGWMAWAAFGCRIDCESEPERCIRQELFMEMADKLVEDGYLDVGYNRIHIDDCWMARSRNSAGELEADPERFPSGMKNLAKYMHDRGLELGIYADYGAATCMRFPGSMNREEVNPLPFPPFCPIGILYPDYRSFQVDAKTFASWDIDYLKMDGCHSSIDQMNEAQLETRPVAGSLARFKMDLLAVRKSCNLWRFYDDVLGGWEYIARVIDYVDQNQDMLAEAQQPGAWNDMDMIVAGTGTITPDQARVQMTLWSIWSSPLILSNDLRHLSQEFREILQNEGVIGIDQDPLGIMGKLVRKENSISIYVKPVTPVINGLTSFAVAFVNMDRESARDLEVSLESLGLVNAYGYLLRDLWMNEDLGHVSPSYVHKVALGPTSASMIKLTIQQINKIDDLS</sequence>
<organism evidence="11">
    <name type="scientific">Nippostrongylus brasiliensis</name>
    <name type="common">Rat hookworm</name>
    <dbReference type="NCBI Taxonomy" id="27835"/>
    <lineage>
        <taxon>Eukaryota</taxon>
        <taxon>Metazoa</taxon>
        <taxon>Ecdysozoa</taxon>
        <taxon>Nematoda</taxon>
        <taxon>Chromadorea</taxon>
        <taxon>Rhabditida</taxon>
        <taxon>Rhabditina</taxon>
        <taxon>Rhabditomorpha</taxon>
        <taxon>Strongyloidea</taxon>
        <taxon>Heligmosomidae</taxon>
        <taxon>Nippostrongylus</taxon>
    </lineage>
</organism>
<dbReference type="EMBL" id="UYSL01019761">
    <property type="protein sequence ID" value="VDL69442.1"/>
    <property type="molecule type" value="Genomic_DNA"/>
</dbReference>
<dbReference type="OMA" id="FNCEVEP"/>
<dbReference type="Proteomes" id="UP000271162">
    <property type="component" value="Unassembled WGS sequence"/>
</dbReference>
<evidence type="ECO:0000256" key="7">
    <source>
        <dbReference type="RuleBase" id="RU361168"/>
    </source>
</evidence>
<evidence type="ECO:0000313" key="10">
    <source>
        <dbReference type="Proteomes" id="UP000271162"/>
    </source>
</evidence>
<reference evidence="11" key="1">
    <citation type="submission" date="2017-02" db="UniProtKB">
        <authorList>
            <consortium name="WormBaseParasite"/>
        </authorList>
    </citation>
    <scope>IDENTIFICATION</scope>
</reference>
<dbReference type="InterPro" id="IPR041233">
    <property type="entry name" value="Melibiase_C"/>
</dbReference>
<dbReference type="SUPFAM" id="SSF51445">
    <property type="entry name" value="(Trans)glycosidases"/>
    <property type="match status" value="1"/>
</dbReference>
<keyword evidence="7" id="KW-1015">Disulfide bond</keyword>
<dbReference type="SUPFAM" id="SSF51011">
    <property type="entry name" value="Glycosyl hydrolase domain"/>
    <property type="match status" value="1"/>
</dbReference>
<dbReference type="Gene3D" id="3.20.20.70">
    <property type="entry name" value="Aldolase class I"/>
    <property type="match status" value="1"/>
</dbReference>
<evidence type="ECO:0000256" key="3">
    <source>
        <dbReference type="ARBA" id="ARBA00012755"/>
    </source>
</evidence>
<gene>
    <name evidence="9" type="ORF">NBR_LOCUS5853</name>
</gene>
<protein>
    <recommendedName>
        <fullName evidence="3 7">Alpha-galactosidase</fullName>
        <ecNumber evidence="7">3.2.1.-</ecNumber>
    </recommendedName>
</protein>
<proteinExistence type="inferred from homology"/>
<evidence type="ECO:0000256" key="6">
    <source>
        <dbReference type="ARBA" id="ARBA00023295"/>
    </source>
</evidence>
<keyword evidence="4" id="KW-0732">Signal</keyword>
<dbReference type="Pfam" id="PF17801">
    <property type="entry name" value="Melibiase_C"/>
    <property type="match status" value="1"/>
</dbReference>
<dbReference type="WBParaSite" id="NBR_0000585201-mRNA-1">
    <property type="protein sequence ID" value="NBR_0000585201-mRNA-1"/>
    <property type="gene ID" value="NBR_0000585201"/>
</dbReference>
<name>A0A0N4XTD3_NIPBR</name>
<evidence type="ECO:0000256" key="5">
    <source>
        <dbReference type="ARBA" id="ARBA00022801"/>
    </source>
</evidence>
<evidence type="ECO:0000256" key="4">
    <source>
        <dbReference type="ARBA" id="ARBA00022729"/>
    </source>
</evidence>
<evidence type="ECO:0000313" key="9">
    <source>
        <dbReference type="EMBL" id="VDL69442.1"/>
    </source>
</evidence>
<dbReference type="InterPro" id="IPR000111">
    <property type="entry name" value="Glyco_hydro_27/36_CS"/>
</dbReference>
<keyword evidence="5 7" id="KW-0378">Hydrolase</keyword>
<dbReference type="PRINTS" id="PR00740">
    <property type="entry name" value="GLHYDRLASE27"/>
</dbReference>
<comment type="similarity">
    <text evidence="2 7">Belongs to the glycosyl hydrolase 27 family.</text>
</comment>
<evidence type="ECO:0000256" key="2">
    <source>
        <dbReference type="ARBA" id="ARBA00009743"/>
    </source>
</evidence>
<dbReference type="AlphaFoldDB" id="A0A0N4XTD3"/>
<dbReference type="GO" id="GO:0016139">
    <property type="term" value="P:glycoside catabolic process"/>
    <property type="evidence" value="ECO:0007669"/>
    <property type="project" value="TreeGrafter"/>
</dbReference>
<dbReference type="EC" id="3.2.1.-" evidence="7"/>
<evidence type="ECO:0000259" key="8">
    <source>
        <dbReference type="Pfam" id="PF17801"/>
    </source>
</evidence>
<dbReference type="InterPro" id="IPR013780">
    <property type="entry name" value="Glyco_hydro_b"/>
</dbReference>
<dbReference type="InterPro" id="IPR002241">
    <property type="entry name" value="Glyco_hydro_27"/>
</dbReference>
<dbReference type="Gene3D" id="2.60.40.1180">
    <property type="entry name" value="Golgi alpha-mannosidase II"/>
    <property type="match status" value="1"/>
</dbReference>
<comment type="subunit">
    <text evidence="7">Homodimer.</text>
</comment>
<dbReference type="PROSITE" id="PS00512">
    <property type="entry name" value="ALPHA_GALACTOSIDASE"/>
    <property type="match status" value="1"/>
</dbReference>
<evidence type="ECO:0000313" key="11">
    <source>
        <dbReference type="WBParaSite" id="NBR_0000585201-mRNA-1"/>
    </source>
</evidence>
<feature type="domain" description="Alpha galactosidase C-terminal" evidence="8">
    <location>
        <begin position="304"/>
        <end position="384"/>
    </location>
</feature>
<comment type="catalytic activity">
    <reaction evidence="1">
        <text>Hydrolysis of terminal, non-reducing alpha-D-galactose residues in alpha-D-galactosides, including galactose oligosaccharides, galactomannans and galactolipids.</text>
        <dbReference type="EC" id="3.2.1.22"/>
    </reaction>
</comment>
<dbReference type="GO" id="GO:0004557">
    <property type="term" value="F:alpha-galactosidase activity"/>
    <property type="evidence" value="ECO:0007669"/>
    <property type="project" value="UniProtKB-EC"/>
</dbReference>
<dbReference type="PANTHER" id="PTHR11452">
    <property type="entry name" value="ALPHA-GALACTOSIDASE/ALPHA-N-ACETYLGALACTOSAMINIDASE"/>
    <property type="match status" value="1"/>
</dbReference>
<reference evidence="9 10" key="2">
    <citation type="submission" date="2018-11" db="EMBL/GenBank/DDBJ databases">
        <authorList>
            <consortium name="Pathogen Informatics"/>
        </authorList>
    </citation>
    <scope>NUCLEOTIDE SEQUENCE [LARGE SCALE GENOMIC DNA]</scope>
</reference>
<dbReference type="GO" id="GO:0005737">
    <property type="term" value="C:cytoplasm"/>
    <property type="evidence" value="ECO:0007669"/>
    <property type="project" value="TreeGrafter"/>
</dbReference>
<evidence type="ECO:0000256" key="1">
    <source>
        <dbReference type="ARBA" id="ARBA00001255"/>
    </source>
</evidence>
<keyword evidence="6 7" id="KW-0326">Glycosidase</keyword>
<keyword evidence="10" id="KW-1185">Reference proteome</keyword>
<dbReference type="InterPro" id="IPR017853">
    <property type="entry name" value="GH"/>
</dbReference>
<dbReference type="STRING" id="27835.A0A0N4XTD3"/>
<dbReference type="Pfam" id="PF16499">
    <property type="entry name" value="Melibiase_2"/>
    <property type="match status" value="2"/>
</dbReference>
<dbReference type="CDD" id="cd14792">
    <property type="entry name" value="GH27"/>
    <property type="match status" value="1"/>
</dbReference>